<sequence>MTDPFQFLYEYSQRGDIILGDIVAQYGCAFDEATYNENPRTMVVDGLIVSPKSYQHVLSFAFAVKEINENSKILPNVSLGFQIFDGYFNARMTHQNTLKLLSSWERIVPNYNCNKTKNVIAVVGGLNSEMAFHITTILNVFKIPQIAYCVFAPVSDVKIQLPSFYRMVPNEEVQYTGIVRLLLHFQWTWVGIIVTDDDQGEKFVHTLTPMLFKHGICVAHTEKTPSLYQALHAFRPLQSTLPLANSSVKLFVVNADLQTINALKWLIYTNEMFGGITNDFMGKVWIMTAQWDFSSQTELREFNTNIFHGTLSFTIHTNLVLDFTKFLQTVRPGLQQEDGFIRVFWEQAFNCTLSDSEEKKDINNEACTGEERLGSLPGIFFEMTMTGQSYSIYNAVYAIAHALHNMYTSRLTFRAMVERSKWDLSDLQPWQFHPFLRSISFNNTAGDLVLFNENGEIASGFDIINWVTLPNKSFVRVKVGRMDPQASPGREFTINEEAITWPSMVKQVPPLAVCNDHCHPGYSRKKKEGAPFCCYSCALCPDEKISDRKDMDDCFKCQQDQYPNKNQDKCISKALHYLSFRETLGIILASSALSFSLITTLVLRIFIQNQNTPIVKANNRNLTYYLLISLLLCFLCSLLFIGQPQTVTCYLRQTAFGIIFSVAISCMLAKTFTVVLAFAATKPGTQMRKWVGKRLATSILISCSLIQASICAVWLCTAPPFPHFDMDTLAREIIVECSEGSVTMFYLVLGYLGFLAIVSFTVAFLARKLPDSFNEAKLITFSMLVFCGVWLSFVPSYLSSKGKYMVAVEIFSILASSAGLLFCIYFPKCYIIFLRPELNSRHQLLRK</sequence>
<gene>
    <name evidence="14" type="primary">LOC107117715</name>
</gene>
<dbReference type="CDD" id="cd15283">
    <property type="entry name" value="7tmC_V2R_pheromone"/>
    <property type="match status" value="1"/>
</dbReference>
<dbReference type="RefSeq" id="XP_015275358.1">
    <property type="nucleotide sequence ID" value="XM_015419872.1"/>
</dbReference>
<evidence type="ECO:0000256" key="2">
    <source>
        <dbReference type="ARBA" id="ARBA00022475"/>
    </source>
</evidence>
<keyword evidence="8" id="KW-0675">Receptor</keyword>
<dbReference type="Pfam" id="PF01094">
    <property type="entry name" value="ANF_receptor"/>
    <property type="match status" value="1"/>
</dbReference>
<evidence type="ECO:0000256" key="4">
    <source>
        <dbReference type="ARBA" id="ARBA00022729"/>
    </source>
</evidence>
<dbReference type="InterPro" id="IPR000337">
    <property type="entry name" value="GPCR_3"/>
</dbReference>
<feature type="transmembrane region" description="Helical" evidence="11">
    <location>
        <begin position="584"/>
        <end position="603"/>
    </location>
</feature>
<reference evidence="14" key="1">
    <citation type="submission" date="2025-08" db="UniProtKB">
        <authorList>
            <consortium name="RefSeq"/>
        </authorList>
    </citation>
    <scope>IDENTIFICATION</scope>
</reference>
<evidence type="ECO:0000256" key="6">
    <source>
        <dbReference type="ARBA" id="ARBA00023040"/>
    </source>
</evidence>
<keyword evidence="3 11" id="KW-0812">Transmembrane</keyword>
<evidence type="ECO:0000256" key="8">
    <source>
        <dbReference type="ARBA" id="ARBA00023170"/>
    </source>
</evidence>
<evidence type="ECO:0000256" key="10">
    <source>
        <dbReference type="ARBA" id="ARBA00023224"/>
    </source>
</evidence>
<keyword evidence="2" id="KW-1003">Cell membrane</keyword>
<dbReference type="PROSITE" id="PS00981">
    <property type="entry name" value="G_PROTEIN_RECEP_F3_3"/>
    <property type="match status" value="1"/>
</dbReference>
<organism evidence="13 14">
    <name type="scientific">Gekko japonicus</name>
    <name type="common">Schlegel's Japanese gecko</name>
    <dbReference type="NCBI Taxonomy" id="146911"/>
    <lineage>
        <taxon>Eukaryota</taxon>
        <taxon>Metazoa</taxon>
        <taxon>Chordata</taxon>
        <taxon>Craniata</taxon>
        <taxon>Vertebrata</taxon>
        <taxon>Euteleostomi</taxon>
        <taxon>Lepidosauria</taxon>
        <taxon>Squamata</taxon>
        <taxon>Bifurcata</taxon>
        <taxon>Gekkota</taxon>
        <taxon>Gekkonidae</taxon>
        <taxon>Gekkoninae</taxon>
        <taxon>Gekko</taxon>
    </lineage>
</organism>
<dbReference type="InterPro" id="IPR038550">
    <property type="entry name" value="GPCR_3_9-Cys_sf"/>
</dbReference>
<dbReference type="InterPro" id="IPR004073">
    <property type="entry name" value="GPCR_3_vmron_rcpt_2"/>
</dbReference>
<dbReference type="InterPro" id="IPR011500">
    <property type="entry name" value="GPCR_3_9-Cys_dom"/>
</dbReference>
<proteinExistence type="predicted"/>
<protein>
    <submittedName>
        <fullName evidence="14">Vomeronasal type-2 receptor 26-like</fullName>
    </submittedName>
</protein>
<evidence type="ECO:0000256" key="5">
    <source>
        <dbReference type="ARBA" id="ARBA00022989"/>
    </source>
</evidence>
<dbReference type="PANTHER" id="PTHR24061">
    <property type="entry name" value="CALCIUM-SENSING RECEPTOR-RELATED"/>
    <property type="match status" value="1"/>
</dbReference>
<dbReference type="SUPFAM" id="SSF53822">
    <property type="entry name" value="Periplasmic binding protein-like I"/>
    <property type="match status" value="1"/>
</dbReference>
<dbReference type="PRINTS" id="PR01535">
    <property type="entry name" value="VOMERONASL2R"/>
</dbReference>
<feature type="transmembrane region" description="Helical" evidence="11">
    <location>
        <begin position="744"/>
        <end position="766"/>
    </location>
</feature>
<evidence type="ECO:0000256" key="7">
    <source>
        <dbReference type="ARBA" id="ARBA00023136"/>
    </source>
</evidence>
<evidence type="ECO:0000313" key="14">
    <source>
        <dbReference type="RefSeq" id="XP_015275358.1"/>
    </source>
</evidence>
<dbReference type="GeneID" id="107117715"/>
<evidence type="ECO:0000259" key="12">
    <source>
        <dbReference type="PROSITE" id="PS50259"/>
    </source>
</evidence>
<keyword evidence="6" id="KW-0297">G-protein coupled receptor</keyword>
<dbReference type="Gene3D" id="2.10.50.30">
    <property type="entry name" value="GPCR, family 3, nine cysteines domain"/>
    <property type="match status" value="1"/>
</dbReference>
<evidence type="ECO:0000256" key="9">
    <source>
        <dbReference type="ARBA" id="ARBA00023180"/>
    </source>
</evidence>
<keyword evidence="13" id="KW-1185">Reference proteome</keyword>
<dbReference type="PRINTS" id="PR00248">
    <property type="entry name" value="GPCRMGR"/>
</dbReference>
<feature type="domain" description="G-protein coupled receptors family 3 profile" evidence="12">
    <location>
        <begin position="584"/>
        <end position="847"/>
    </location>
</feature>
<keyword evidence="5 11" id="KW-1133">Transmembrane helix</keyword>
<feature type="transmembrane region" description="Helical" evidence="11">
    <location>
        <begin position="699"/>
        <end position="721"/>
    </location>
</feature>
<dbReference type="InterPro" id="IPR017978">
    <property type="entry name" value="GPCR_3_C"/>
</dbReference>
<keyword evidence="4" id="KW-0732">Signal</keyword>
<dbReference type="PROSITE" id="PS50259">
    <property type="entry name" value="G_PROTEIN_RECEP_F3_4"/>
    <property type="match status" value="1"/>
</dbReference>
<evidence type="ECO:0000256" key="1">
    <source>
        <dbReference type="ARBA" id="ARBA00004651"/>
    </source>
</evidence>
<accession>A0ABM1KNS1</accession>
<dbReference type="InterPro" id="IPR000068">
    <property type="entry name" value="GPCR_3_Ca_sens_rcpt-rel"/>
</dbReference>
<dbReference type="PANTHER" id="PTHR24061:SF599">
    <property type="entry name" value="G-PROTEIN COUPLED RECEPTORS FAMILY 3 PROFILE DOMAIN-CONTAINING PROTEIN"/>
    <property type="match status" value="1"/>
</dbReference>
<feature type="transmembrane region" description="Helical" evidence="11">
    <location>
        <begin position="624"/>
        <end position="642"/>
    </location>
</feature>
<dbReference type="Proteomes" id="UP000694871">
    <property type="component" value="Unplaced"/>
</dbReference>
<name>A0ABM1KNS1_GEKJA</name>
<dbReference type="InterPro" id="IPR001828">
    <property type="entry name" value="ANF_lig-bd_rcpt"/>
</dbReference>
<keyword evidence="9" id="KW-0325">Glycoprotein</keyword>
<dbReference type="Gene3D" id="3.40.50.2300">
    <property type="match status" value="2"/>
</dbReference>
<evidence type="ECO:0000256" key="11">
    <source>
        <dbReference type="SAM" id="Phobius"/>
    </source>
</evidence>
<comment type="subcellular location">
    <subcellularLocation>
        <location evidence="1">Cell membrane</location>
        <topology evidence="1">Multi-pass membrane protein</topology>
    </subcellularLocation>
</comment>
<feature type="transmembrane region" description="Helical" evidence="11">
    <location>
        <begin position="804"/>
        <end position="826"/>
    </location>
</feature>
<dbReference type="InterPro" id="IPR028082">
    <property type="entry name" value="Peripla_BP_I"/>
</dbReference>
<evidence type="ECO:0000313" key="13">
    <source>
        <dbReference type="Proteomes" id="UP000694871"/>
    </source>
</evidence>
<keyword evidence="7 11" id="KW-0472">Membrane</keyword>
<keyword evidence="10" id="KW-0807">Transducer</keyword>
<dbReference type="Pfam" id="PF07562">
    <property type="entry name" value="NCD3G"/>
    <property type="match status" value="1"/>
</dbReference>
<feature type="transmembrane region" description="Helical" evidence="11">
    <location>
        <begin position="654"/>
        <end position="678"/>
    </location>
</feature>
<dbReference type="InterPro" id="IPR017979">
    <property type="entry name" value="GPCR_3_CS"/>
</dbReference>
<dbReference type="Pfam" id="PF00003">
    <property type="entry name" value="7tm_3"/>
    <property type="match status" value="1"/>
</dbReference>
<feature type="transmembrane region" description="Helical" evidence="11">
    <location>
        <begin position="778"/>
        <end position="798"/>
    </location>
</feature>
<evidence type="ECO:0000256" key="3">
    <source>
        <dbReference type="ARBA" id="ARBA00022692"/>
    </source>
</evidence>